<evidence type="ECO:0000313" key="2">
    <source>
        <dbReference type="EMBL" id="KAJ1645677.1"/>
    </source>
</evidence>
<accession>A0A9W8CKQ5</accession>
<proteinExistence type="predicted"/>
<feature type="chain" id="PRO_5040717571" evidence="1">
    <location>
        <begin position="25"/>
        <end position="241"/>
    </location>
</feature>
<reference evidence="2" key="1">
    <citation type="submission" date="2022-07" db="EMBL/GenBank/DDBJ databases">
        <title>Phylogenomic reconstructions and comparative analyses of Kickxellomycotina fungi.</title>
        <authorList>
            <person name="Reynolds N.K."/>
            <person name="Stajich J.E."/>
            <person name="Barry K."/>
            <person name="Grigoriev I.V."/>
            <person name="Crous P."/>
            <person name="Smith M.E."/>
        </authorList>
    </citation>
    <scope>NUCLEOTIDE SEQUENCE</scope>
    <source>
        <strain evidence="2">NBRC 105413</strain>
    </source>
</reference>
<name>A0A9W8CKQ5_9FUNG</name>
<dbReference type="AlphaFoldDB" id="A0A9W8CKQ5"/>
<feature type="signal peptide" evidence="1">
    <location>
        <begin position="1"/>
        <end position="24"/>
    </location>
</feature>
<dbReference type="Proteomes" id="UP001145021">
    <property type="component" value="Unassembled WGS sequence"/>
</dbReference>
<organism evidence="2 3">
    <name type="scientific">Coemansia asiatica</name>
    <dbReference type="NCBI Taxonomy" id="1052880"/>
    <lineage>
        <taxon>Eukaryota</taxon>
        <taxon>Fungi</taxon>
        <taxon>Fungi incertae sedis</taxon>
        <taxon>Zoopagomycota</taxon>
        <taxon>Kickxellomycotina</taxon>
        <taxon>Kickxellomycetes</taxon>
        <taxon>Kickxellales</taxon>
        <taxon>Kickxellaceae</taxon>
        <taxon>Coemansia</taxon>
    </lineage>
</organism>
<evidence type="ECO:0000256" key="1">
    <source>
        <dbReference type="SAM" id="SignalP"/>
    </source>
</evidence>
<sequence>MKLRFKSFLFSALVAVYIADSVNASSIFDRIKWPWSSKSNEDAPIPGSSPFDPDVSAYSPRCFVAMANLKSKFDLSCFQASKSLYFSSPGQICTPNCLNTTIELSQYVVKQCGLENKVTPSSEPVGYNHKNFVYLSWADRDMANLICNGPSQSANQDDWSQPARCYSAVFTAETIRETDVLANDSGVSKDNVCNPCTKEWVERLRNGKYHISPLLYYGHIPNAPRLAAWISEQCSYGMTPF</sequence>
<comment type="caution">
    <text evidence="2">The sequence shown here is derived from an EMBL/GenBank/DDBJ whole genome shotgun (WGS) entry which is preliminary data.</text>
</comment>
<evidence type="ECO:0000313" key="3">
    <source>
        <dbReference type="Proteomes" id="UP001145021"/>
    </source>
</evidence>
<keyword evidence="3" id="KW-1185">Reference proteome</keyword>
<protein>
    <submittedName>
        <fullName evidence="2">Uncharacterized protein</fullName>
    </submittedName>
</protein>
<dbReference type="EMBL" id="JANBOH010000094">
    <property type="protein sequence ID" value="KAJ1645677.1"/>
    <property type="molecule type" value="Genomic_DNA"/>
</dbReference>
<gene>
    <name evidence="2" type="ORF">LPJ64_002761</name>
</gene>
<keyword evidence="1" id="KW-0732">Signal</keyword>